<proteinExistence type="predicted"/>
<organism evidence="2">
    <name type="scientific">Ananas comosus var. bracteatus</name>
    <name type="common">red pineapple</name>
    <dbReference type="NCBI Taxonomy" id="296719"/>
    <lineage>
        <taxon>Eukaryota</taxon>
        <taxon>Viridiplantae</taxon>
        <taxon>Streptophyta</taxon>
        <taxon>Embryophyta</taxon>
        <taxon>Tracheophyta</taxon>
        <taxon>Spermatophyta</taxon>
        <taxon>Magnoliopsida</taxon>
        <taxon>Liliopsida</taxon>
        <taxon>Poales</taxon>
        <taxon>Bromeliaceae</taxon>
        <taxon>Bromelioideae</taxon>
        <taxon>Ananas</taxon>
    </lineage>
</organism>
<reference evidence="2" key="1">
    <citation type="submission" date="2020-07" db="EMBL/GenBank/DDBJ databases">
        <authorList>
            <person name="Lin J."/>
        </authorList>
    </citation>
    <scope>NUCLEOTIDE SEQUENCE</scope>
</reference>
<name>A0A6V7NEG9_ANACO</name>
<feature type="transmembrane region" description="Helical" evidence="1">
    <location>
        <begin position="167"/>
        <end position="185"/>
    </location>
</feature>
<evidence type="ECO:0000256" key="1">
    <source>
        <dbReference type="SAM" id="Phobius"/>
    </source>
</evidence>
<keyword evidence="1" id="KW-0472">Membrane</keyword>
<keyword evidence="1" id="KW-1133">Transmembrane helix</keyword>
<dbReference type="EMBL" id="LR862129">
    <property type="protein sequence ID" value="CAD1816981.1"/>
    <property type="molecule type" value="Genomic_DNA"/>
</dbReference>
<keyword evidence="1" id="KW-0812">Transmembrane</keyword>
<gene>
    <name evidence="2" type="ORF">CB5_LOCUS192</name>
</gene>
<feature type="transmembrane region" description="Helical" evidence="1">
    <location>
        <begin position="72"/>
        <end position="96"/>
    </location>
</feature>
<feature type="transmembrane region" description="Helical" evidence="1">
    <location>
        <begin position="38"/>
        <end position="60"/>
    </location>
</feature>
<protein>
    <submittedName>
        <fullName evidence="2">Uncharacterized protein</fullName>
    </submittedName>
</protein>
<evidence type="ECO:0000313" key="2">
    <source>
        <dbReference type="EMBL" id="CAD1816981.1"/>
    </source>
</evidence>
<feature type="transmembrane region" description="Helical" evidence="1">
    <location>
        <begin position="127"/>
        <end position="147"/>
    </location>
</feature>
<accession>A0A6V7NEG9</accession>
<sequence length="295" mass="33750">MLAPAKARNRAFLWWLAVPSNPRLPDLCGREHDDRDSLLIIVLTSIFVGKASFRCFGGVAPLRPFWLLFLDFYAIVHLVATVGSAYVCVVTSGLIVQGPMAFVEIESRFRSVFRRNSQAECDFGSDFFRRCLFALIHTLFTLPSLVFGDYDLPSWLWRTHWETLIVVSHPLFSQVVVEILMYRWYAVQIQRRLCPSGQRNFVFVAGLYVTWARHMAGLGTHRAGLGRVPGRDIRIAENLQFADFNTKILLSRRNESVLRLFCAKTTRTCFDTLQMCRQGSDAEITQLQNTRDTTS</sequence>
<dbReference type="AlphaFoldDB" id="A0A6V7NEG9"/>